<keyword evidence="2" id="KW-1185">Reference proteome</keyword>
<accession>A0AA38I297</accession>
<reference evidence="1" key="1">
    <citation type="journal article" date="2023" name="G3 (Bethesda)">
        <title>Whole genome assemblies of Zophobas morio and Tenebrio molitor.</title>
        <authorList>
            <person name="Kaur S."/>
            <person name="Stinson S.A."/>
            <person name="diCenzo G.C."/>
        </authorList>
    </citation>
    <scope>NUCLEOTIDE SEQUENCE</scope>
    <source>
        <strain evidence="1">QUZm001</strain>
    </source>
</reference>
<dbReference type="PANTHER" id="PTHR31649">
    <property type="entry name" value="AGAP009604-PA"/>
    <property type="match status" value="1"/>
</dbReference>
<organism evidence="1 2">
    <name type="scientific">Zophobas morio</name>
    <dbReference type="NCBI Taxonomy" id="2755281"/>
    <lineage>
        <taxon>Eukaryota</taxon>
        <taxon>Metazoa</taxon>
        <taxon>Ecdysozoa</taxon>
        <taxon>Arthropoda</taxon>
        <taxon>Hexapoda</taxon>
        <taxon>Insecta</taxon>
        <taxon>Pterygota</taxon>
        <taxon>Neoptera</taxon>
        <taxon>Endopterygota</taxon>
        <taxon>Coleoptera</taxon>
        <taxon>Polyphaga</taxon>
        <taxon>Cucujiformia</taxon>
        <taxon>Tenebrionidae</taxon>
        <taxon>Zophobas</taxon>
    </lineage>
</organism>
<evidence type="ECO:0008006" key="3">
    <source>
        <dbReference type="Google" id="ProtNLM"/>
    </source>
</evidence>
<dbReference type="EMBL" id="JALNTZ010000006">
    <property type="protein sequence ID" value="KAJ3648003.1"/>
    <property type="molecule type" value="Genomic_DNA"/>
</dbReference>
<dbReference type="PANTHER" id="PTHR31649:SF10">
    <property type="entry name" value="IP19903P-RELATED"/>
    <property type="match status" value="1"/>
</dbReference>
<protein>
    <recommendedName>
        <fullName evidence="3">DUF3421 domain-containing protein</fullName>
    </recommendedName>
</protein>
<evidence type="ECO:0000313" key="1">
    <source>
        <dbReference type="EMBL" id="KAJ3648003.1"/>
    </source>
</evidence>
<proteinExistence type="predicted"/>
<sequence length="190" mass="21861">MIRFKLLLATTLFLSYICCTCGYRYFYWREYTGTIPSDAIVAGRDISGKDLYIGQAYVKNGGWQVVPIYQGIKEAIAVLNGPKKTDKYIKILCGEQNHLRWVVTTAKDFHEDMEDKVGVIGGHEDGWGETHIGRISYEGETRIGKVNSFRTGKANFYFHDRGTERDIGDNYLFEVLYYNDDYVIEPRSLH</sequence>
<dbReference type="AlphaFoldDB" id="A0AA38I297"/>
<comment type="caution">
    <text evidence="1">The sequence shown here is derived from an EMBL/GenBank/DDBJ whole genome shotgun (WGS) entry which is preliminary data.</text>
</comment>
<name>A0AA38I297_9CUCU</name>
<dbReference type="Proteomes" id="UP001168821">
    <property type="component" value="Unassembled WGS sequence"/>
</dbReference>
<evidence type="ECO:0000313" key="2">
    <source>
        <dbReference type="Proteomes" id="UP001168821"/>
    </source>
</evidence>
<gene>
    <name evidence="1" type="ORF">Zmor_019841</name>
</gene>